<dbReference type="Proteomes" id="UP000564378">
    <property type="component" value="Unassembled WGS sequence"/>
</dbReference>
<comment type="caution">
    <text evidence="1">The sequence shown here is derived from an EMBL/GenBank/DDBJ whole genome shotgun (WGS) entry which is preliminary data.</text>
</comment>
<sequence length="62" mass="6921">MLVTTFANTADLAPNQARYQAFMREWGAANEAAGEEIATTVYPNIRNITGDYLMREPTINPE</sequence>
<keyword evidence="2" id="KW-1185">Reference proteome</keyword>
<reference evidence="1 2" key="1">
    <citation type="submission" date="2020-08" db="EMBL/GenBank/DDBJ databases">
        <title>Draft genome sequence of Parasphingopyxis sp. GrpM-11.</title>
        <authorList>
            <person name="Oh J."/>
            <person name="Roh D.-H."/>
        </authorList>
    </citation>
    <scope>NUCLEOTIDE SEQUENCE [LARGE SCALE GENOMIC DNA]</scope>
    <source>
        <strain evidence="1 2">GrpM-11</strain>
    </source>
</reference>
<name>A0A842HVQ2_9SPHN</name>
<protein>
    <submittedName>
        <fullName evidence="1">Uncharacterized protein</fullName>
    </submittedName>
</protein>
<accession>A0A842HVQ2</accession>
<dbReference type="EMBL" id="JACJVJ010000001">
    <property type="protein sequence ID" value="MBC2776507.1"/>
    <property type="molecule type" value="Genomic_DNA"/>
</dbReference>
<evidence type="ECO:0000313" key="1">
    <source>
        <dbReference type="EMBL" id="MBC2776507.1"/>
    </source>
</evidence>
<dbReference type="RefSeq" id="WP_185799785.1">
    <property type="nucleotide sequence ID" value="NZ_JACJVJ010000001.1"/>
</dbReference>
<dbReference type="AlphaFoldDB" id="A0A842HVQ2"/>
<proteinExistence type="predicted"/>
<gene>
    <name evidence="1" type="ORF">H6P80_02615</name>
</gene>
<evidence type="ECO:0000313" key="2">
    <source>
        <dbReference type="Proteomes" id="UP000564378"/>
    </source>
</evidence>
<organism evidence="1 2">
    <name type="scientific">Parasphingopyxis marina</name>
    <dbReference type="NCBI Taxonomy" id="2761622"/>
    <lineage>
        <taxon>Bacteria</taxon>
        <taxon>Pseudomonadati</taxon>
        <taxon>Pseudomonadota</taxon>
        <taxon>Alphaproteobacteria</taxon>
        <taxon>Sphingomonadales</taxon>
        <taxon>Sphingomonadaceae</taxon>
        <taxon>Parasphingopyxis</taxon>
    </lineage>
</organism>